<keyword evidence="3" id="KW-0904">Protein phosphatase</keyword>
<dbReference type="Proteomes" id="UP000316360">
    <property type="component" value="Unassembled WGS sequence"/>
</dbReference>
<feature type="active site" description="Proton donor" evidence="4">
    <location>
        <position position="211"/>
    </location>
</feature>
<gene>
    <name evidence="6" type="ORF">E3J84_00180</name>
</gene>
<dbReference type="CDD" id="cd16344">
    <property type="entry name" value="LMWPAP"/>
    <property type="match status" value="1"/>
</dbReference>
<evidence type="ECO:0000313" key="6">
    <source>
        <dbReference type="EMBL" id="TET13328.1"/>
    </source>
</evidence>
<dbReference type="GO" id="GO:0003725">
    <property type="term" value="F:double-stranded RNA binding"/>
    <property type="evidence" value="ECO:0007669"/>
    <property type="project" value="InterPro"/>
</dbReference>
<keyword evidence="2" id="KW-0378">Hydrolase</keyword>
<comment type="caution">
    <text evidence="6">The sequence shown here is derived from an EMBL/GenBank/DDBJ whole genome shotgun (WGS) entry which is preliminary data.</text>
</comment>
<protein>
    <recommendedName>
        <fullName evidence="5">YrdC-like domain-containing protein</fullName>
    </recommendedName>
</protein>
<dbReference type="Gene3D" id="3.40.50.2300">
    <property type="match status" value="1"/>
</dbReference>
<dbReference type="PANTHER" id="PTHR11717:SF31">
    <property type="entry name" value="LOW MOLECULAR WEIGHT PROTEIN-TYROSINE-PHOSPHATASE ETP-RELATED"/>
    <property type="match status" value="1"/>
</dbReference>
<name>A0A523S5L1_UNCAE</name>
<dbReference type="PANTHER" id="PTHR11717">
    <property type="entry name" value="LOW MOLECULAR WEIGHT PROTEIN TYROSINE PHOSPHATASE"/>
    <property type="match status" value="1"/>
</dbReference>
<dbReference type="SUPFAM" id="SSF52788">
    <property type="entry name" value="Phosphotyrosine protein phosphatases I"/>
    <property type="match status" value="1"/>
</dbReference>
<accession>A0A523S5L1</accession>
<feature type="domain" description="YrdC-like" evidence="5">
    <location>
        <begin position="1"/>
        <end position="80"/>
    </location>
</feature>
<dbReference type="EMBL" id="SOKJ01000012">
    <property type="protein sequence ID" value="TET13328.1"/>
    <property type="molecule type" value="Genomic_DNA"/>
</dbReference>
<dbReference type="Pfam" id="PF01451">
    <property type="entry name" value="LMWPc"/>
    <property type="match status" value="1"/>
</dbReference>
<sequence>MRFPSHPIPQSIMKEGKFLLAVTSANLSGKAKPLTSEEIKKTFDKEIELLLDGGETLFGEESSIVDVTCVPPCLVREGWLSKKQIEETWAKKKDILFVCTGNTCRSPMAESILKKMWPERESEIKIHSAGTAALTGGRPTPLAIKMMREKGVGINLHRSTPLAKKLIKKADLILVMGAGHKKEVLNISPLAEGKVFLLKDFALGIKEEILDPMGNSEESYQKCGREIEESIRGLISRIA</sequence>
<dbReference type="AlphaFoldDB" id="A0A523S5L1"/>
<dbReference type="PRINTS" id="PR00719">
    <property type="entry name" value="LMWPTPASE"/>
</dbReference>
<evidence type="ECO:0000256" key="1">
    <source>
        <dbReference type="ARBA" id="ARBA00011063"/>
    </source>
</evidence>
<evidence type="ECO:0000256" key="4">
    <source>
        <dbReference type="PIRSR" id="PIRSR617867-1"/>
    </source>
</evidence>
<dbReference type="Pfam" id="PF01300">
    <property type="entry name" value="Sua5_yciO_yrdC"/>
    <property type="match status" value="1"/>
</dbReference>
<dbReference type="InterPro" id="IPR036196">
    <property type="entry name" value="Ptyr_pPase_sf"/>
</dbReference>
<dbReference type="GO" id="GO:0004725">
    <property type="term" value="F:protein tyrosine phosphatase activity"/>
    <property type="evidence" value="ECO:0007669"/>
    <property type="project" value="InterPro"/>
</dbReference>
<feature type="active site" description="Nucleophile" evidence="4">
    <location>
        <position position="99"/>
    </location>
</feature>
<proteinExistence type="inferred from homology"/>
<dbReference type="InterPro" id="IPR050438">
    <property type="entry name" value="LMW_PTPase"/>
</dbReference>
<dbReference type="PROSITE" id="PS51163">
    <property type="entry name" value="YRDC"/>
    <property type="match status" value="1"/>
</dbReference>
<dbReference type="InterPro" id="IPR006070">
    <property type="entry name" value="Sua5-like_dom"/>
</dbReference>
<organism evidence="6 7">
    <name type="scientific">Aerophobetes bacterium</name>
    <dbReference type="NCBI Taxonomy" id="2030807"/>
    <lineage>
        <taxon>Bacteria</taxon>
        <taxon>Candidatus Aerophobota</taxon>
    </lineage>
</organism>
<dbReference type="SUPFAM" id="SSF55821">
    <property type="entry name" value="YrdC/RibB"/>
    <property type="match status" value="1"/>
</dbReference>
<reference evidence="6 7" key="1">
    <citation type="submission" date="2019-03" db="EMBL/GenBank/DDBJ databases">
        <title>Metabolic potential of uncultured bacteria and archaea associated with petroleum seepage in deep-sea sediments.</title>
        <authorList>
            <person name="Dong X."/>
            <person name="Hubert C."/>
        </authorList>
    </citation>
    <scope>NUCLEOTIDE SEQUENCE [LARGE SCALE GENOMIC DNA]</scope>
    <source>
        <strain evidence="6">E44_bin7</strain>
    </source>
</reference>
<dbReference type="Gene3D" id="3.90.870.10">
    <property type="entry name" value="DHBP synthase"/>
    <property type="match status" value="1"/>
</dbReference>
<dbReference type="InterPro" id="IPR017867">
    <property type="entry name" value="Tyr_phospatase_low_mol_wt"/>
</dbReference>
<evidence type="ECO:0000313" key="7">
    <source>
        <dbReference type="Proteomes" id="UP000316360"/>
    </source>
</evidence>
<dbReference type="InterPro" id="IPR023485">
    <property type="entry name" value="Ptyr_pPase"/>
</dbReference>
<dbReference type="SMART" id="SM00226">
    <property type="entry name" value="LMWPc"/>
    <property type="match status" value="1"/>
</dbReference>
<evidence type="ECO:0000256" key="3">
    <source>
        <dbReference type="ARBA" id="ARBA00022912"/>
    </source>
</evidence>
<evidence type="ECO:0000256" key="2">
    <source>
        <dbReference type="ARBA" id="ARBA00022801"/>
    </source>
</evidence>
<dbReference type="InterPro" id="IPR017945">
    <property type="entry name" value="DHBP_synth_RibB-like_a/b_dom"/>
</dbReference>
<feature type="active site" evidence="4">
    <location>
        <position position="105"/>
    </location>
</feature>
<comment type="similarity">
    <text evidence="1">Belongs to the low molecular weight phosphotyrosine protein phosphatase family.</text>
</comment>
<evidence type="ECO:0000259" key="5">
    <source>
        <dbReference type="PROSITE" id="PS51163"/>
    </source>
</evidence>